<name>A0A0E9UZT3_ANGAN</name>
<accession>A0A0E9UZT3</accession>
<proteinExistence type="predicted"/>
<protein>
    <submittedName>
        <fullName evidence="1">Uncharacterized protein</fullName>
    </submittedName>
</protein>
<reference evidence="1" key="2">
    <citation type="journal article" date="2015" name="Fish Shellfish Immunol.">
        <title>Early steps in the European eel (Anguilla anguilla)-Vibrio vulnificus interaction in the gills: Role of the RtxA13 toxin.</title>
        <authorList>
            <person name="Callol A."/>
            <person name="Pajuelo D."/>
            <person name="Ebbesson L."/>
            <person name="Teles M."/>
            <person name="MacKenzie S."/>
            <person name="Amaro C."/>
        </authorList>
    </citation>
    <scope>NUCLEOTIDE SEQUENCE</scope>
</reference>
<dbReference type="AlphaFoldDB" id="A0A0E9UZT3"/>
<dbReference type="EMBL" id="GBXM01037857">
    <property type="protein sequence ID" value="JAH70720.1"/>
    <property type="molecule type" value="Transcribed_RNA"/>
</dbReference>
<reference evidence="1" key="1">
    <citation type="submission" date="2014-11" db="EMBL/GenBank/DDBJ databases">
        <authorList>
            <person name="Amaro Gonzalez C."/>
        </authorList>
    </citation>
    <scope>NUCLEOTIDE SEQUENCE</scope>
</reference>
<evidence type="ECO:0000313" key="1">
    <source>
        <dbReference type="EMBL" id="JAH70720.1"/>
    </source>
</evidence>
<organism evidence="1">
    <name type="scientific">Anguilla anguilla</name>
    <name type="common">European freshwater eel</name>
    <name type="synonym">Muraena anguilla</name>
    <dbReference type="NCBI Taxonomy" id="7936"/>
    <lineage>
        <taxon>Eukaryota</taxon>
        <taxon>Metazoa</taxon>
        <taxon>Chordata</taxon>
        <taxon>Craniata</taxon>
        <taxon>Vertebrata</taxon>
        <taxon>Euteleostomi</taxon>
        <taxon>Actinopterygii</taxon>
        <taxon>Neopterygii</taxon>
        <taxon>Teleostei</taxon>
        <taxon>Anguilliformes</taxon>
        <taxon>Anguillidae</taxon>
        <taxon>Anguilla</taxon>
    </lineage>
</organism>
<sequence length="16" mass="1911">METSVLWREVFGSEIQ</sequence>